<feature type="region of interest" description="Leucine repeat II (LRII)" evidence="3">
    <location>
        <begin position="447"/>
        <end position="479"/>
    </location>
</feature>
<gene>
    <name evidence="5" type="ORF">CEURO_LOCUS12676</name>
</gene>
<dbReference type="PANTHER" id="PTHR31636">
    <property type="entry name" value="OSJNBA0084A10.13 PROTEIN-RELATED"/>
    <property type="match status" value="1"/>
</dbReference>
<dbReference type="AlphaFoldDB" id="A0A9P1EC12"/>
<evidence type="ECO:0000256" key="2">
    <source>
        <dbReference type="ARBA" id="ARBA00023163"/>
    </source>
</evidence>
<name>A0A9P1EC12_CUSEU</name>
<dbReference type="EMBL" id="CAMAPE010000031">
    <property type="protein sequence ID" value="CAH9094279.1"/>
    <property type="molecule type" value="Genomic_DNA"/>
</dbReference>
<sequence>MDHWGFPDSSANELELENEIILSTLQQSTDIPDTHKDAHSTTHAPPALDLQDDHYSSPALRYISQILLEDSDIDENNNLSNFYDPVSLRAAENSFYDALYQTPSSPNEEPLFDNYKSGSPDRRFRSSSDYRIRESTSYVERSNGSSDNFNSIMGNKKGSVGTATLDANILSDTESDLQLKRDKEKEITIFPSRNQLFLSIENVHSASFSKGKKHHHPGDVRLEEERSSKQYAFHQEEEVELSEVFDKALLFTNNIDSPSGIKMGSQQNRQGYGKGHSLKKSQTCEGVDVGSLLNSCAQSIADVEHTIAKEKLKKIRQHSSPTGDANQRLGHAFANALEARLDGTGAQLYAALASNKMTASEMIKAFHTHNSTLPFFRTSIILGNAMIYEVALKSKSLHVIDFGISYGFQWPILIQNLSQRPGGPPKLRITGIELPQPGFRPEEMVKETGCRLAKYCERFGVPFEYNAITRKNWETIKVQDLKLVSGDVVAINCLFRLENLFDQAIVVADTPDSPKNVVTNLIRKINPHIYVQSVLSGAHTSPFFLTRFREALFYYSACFDMCDAILPRNDLHRLSFEESRACEIMNIIACEGIQRLQRTETYKQWQSCNTRAGLKPMPIRPELVKELKEMVRAGYHKEFLYVEDGHWLLQGWKGRILCCNSCWTSA</sequence>
<proteinExistence type="inferred from homology"/>
<evidence type="ECO:0000313" key="6">
    <source>
        <dbReference type="Proteomes" id="UP001152484"/>
    </source>
</evidence>
<keyword evidence="6" id="KW-1185">Reference proteome</keyword>
<reference evidence="5" key="1">
    <citation type="submission" date="2022-07" db="EMBL/GenBank/DDBJ databases">
        <authorList>
            <person name="Macas J."/>
            <person name="Novak P."/>
            <person name="Neumann P."/>
        </authorList>
    </citation>
    <scope>NUCLEOTIDE SEQUENCE</scope>
</reference>
<feature type="region of interest" description="Disordered" evidence="4">
    <location>
        <begin position="258"/>
        <end position="280"/>
    </location>
</feature>
<comment type="caution">
    <text evidence="3">Lacks conserved residue(s) required for the propagation of feature annotation.</text>
</comment>
<dbReference type="Proteomes" id="UP001152484">
    <property type="component" value="Unassembled WGS sequence"/>
</dbReference>
<feature type="short sequence motif" description="VHIID" evidence="3">
    <location>
        <begin position="397"/>
        <end position="401"/>
    </location>
</feature>
<dbReference type="Pfam" id="PF03514">
    <property type="entry name" value="GRAS"/>
    <property type="match status" value="1"/>
</dbReference>
<feature type="region of interest" description="VHIID" evidence="3">
    <location>
        <begin position="366"/>
        <end position="431"/>
    </location>
</feature>
<dbReference type="PROSITE" id="PS50985">
    <property type="entry name" value="GRAS"/>
    <property type="match status" value="1"/>
</dbReference>
<feature type="region of interest" description="SAW" evidence="3">
    <location>
        <begin position="589"/>
        <end position="664"/>
    </location>
</feature>
<evidence type="ECO:0000256" key="1">
    <source>
        <dbReference type="ARBA" id="ARBA00023015"/>
    </source>
</evidence>
<evidence type="ECO:0008006" key="7">
    <source>
        <dbReference type="Google" id="ProtNLM"/>
    </source>
</evidence>
<keyword evidence="2" id="KW-0804">Transcription</keyword>
<feature type="region of interest" description="Leucine repeat I (LRI)" evidence="3">
    <location>
        <begin position="287"/>
        <end position="347"/>
    </location>
</feature>
<evidence type="ECO:0000256" key="4">
    <source>
        <dbReference type="SAM" id="MobiDB-lite"/>
    </source>
</evidence>
<comment type="similarity">
    <text evidence="3">Belongs to the GRAS family.</text>
</comment>
<dbReference type="InterPro" id="IPR005202">
    <property type="entry name" value="TF_GRAS"/>
</dbReference>
<evidence type="ECO:0000256" key="3">
    <source>
        <dbReference type="PROSITE-ProRule" id="PRU01191"/>
    </source>
</evidence>
<comment type="caution">
    <text evidence="5">The sequence shown here is derived from an EMBL/GenBank/DDBJ whole genome shotgun (WGS) entry which is preliminary data.</text>
</comment>
<protein>
    <recommendedName>
        <fullName evidence="7">Scarecrow-like protein 14</fullName>
    </recommendedName>
</protein>
<feature type="region of interest" description="Disordered" evidence="4">
    <location>
        <begin position="104"/>
        <end position="126"/>
    </location>
</feature>
<accession>A0A9P1EC12</accession>
<dbReference type="OrthoDB" id="47276at2759"/>
<evidence type="ECO:0000313" key="5">
    <source>
        <dbReference type="EMBL" id="CAH9094279.1"/>
    </source>
</evidence>
<organism evidence="5 6">
    <name type="scientific">Cuscuta europaea</name>
    <name type="common">European dodder</name>
    <dbReference type="NCBI Taxonomy" id="41803"/>
    <lineage>
        <taxon>Eukaryota</taxon>
        <taxon>Viridiplantae</taxon>
        <taxon>Streptophyta</taxon>
        <taxon>Embryophyta</taxon>
        <taxon>Tracheophyta</taxon>
        <taxon>Spermatophyta</taxon>
        <taxon>Magnoliopsida</taxon>
        <taxon>eudicotyledons</taxon>
        <taxon>Gunneridae</taxon>
        <taxon>Pentapetalae</taxon>
        <taxon>asterids</taxon>
        <taxon>lamiids</taxon>
        <taxon>Solanales</taxon>
        <taxon>Convolvulaceae</taxon>
        <taxon>Cuscuteae</taxon>
        <taxon>Cuscuta</taxon>
        <taxon>Cuscuta subgen. Cuscuta</taxon>
    </lineage>
</organism>
<keyword evidence="1" id="KW-0805">Transcription regulation</keyword>